<feature type="active site" description="Proton acceptor" evidence="16">
    <location>
        <position position="109"/>
    </location>
</feature>
<dbReference type="Pfam" id="PF03309">
    <property type="entry name" value="Pan_kinase"/>
    <property type="match status" value="1"/>
</dbReference>
<dbReference type="SUPFAM" id="SSF53067">
    <property type="entry name" value="Actin-like ATPase domain"/>
    <property type="match status" value="2"/>
</dbReference>
<dbReference type="HAMAP" id="MF_01274">
    <property type="entry name" value="Pantothen_kinase_3"/>
    <property type="match status" value="1"/>
</dbReference>
<dbReference type="GO" id="GO:0005524">
    <property type="term" value="F:ATP binding"/>
    <property type="evidence" value="ECO:0007669"/>
    <property type="project" value="UniProtKB-UniRule"/>
</dbReference>
<evidence type="ECO:0000256" key="13">
    <source>
        <dbReference type="ARBA" id="ARBA00022993"/>
    </source>
</evidence>
<dbReference type="AlphaFoldDB" id="A0A0P6WW09"/>
<evidence type="ECO:0000313" key="17">
    <source>
        <dbReference type="EMBL" id="KPL74449.1"/>
    </source>
</evidence>
<evidence type="ECO:0000256" key="1">
    <source>
        <dbReference type="ARBA" id="ARBA00001206"/>
    </source>
</evidence>
<dbReference type="STRING" id="360411.AC812_11520"/>
<accession>A0A0P6WW09</accession>
<evidence type="ECO:0000256" key="9">
    <source>
        <dbReference type="ARBA" id="ARBA00022741"/>
    </source>
</evidence>
<comment type="similarity">
    <text evidence="14 16">Belongs to the type III pantothenate kinase family.</text>
</comment>
<feature type="binding site" evidence="16">
    <location>
        <position position="184"/>
    </location>
    <ligand>
        <name>substrate</name>
    </ligand>
</feature>
<dbReference type="UniPathway" id="UPA00241">
    <property type="reaction ID" value="UER00352"/>
</dbReference>
<keyword evidence="8 16" id="KW-0808">Transferase</keyword>
<comment type="cofactor">
    <cofactor evidence="2">
        <name>K(+)</name>
        <dbReference type="ChEBI" id="CHEBI:29103"/>
    </cofactor>
</comment>
<dbReference type="InterPro" id="IPR043129">
    <property type="entry name" value="ATPase_NBD"/>
</dbReference>
<keyword evidence="12 16" id="KW-0630">Potassium</keyword>
<dbReference type="NCBIfam" id="NF009855">
    <property type="entry name" value="PRK13321.1"/>
    <property type="match status" value="1"/>
</dbReference>
<proteinExistence type="inferred from homology"/>
<evidence type="ECO:0000256" key="11">
    <source>
        <dbReference type="ARBA" id="ARBA00022840"/>
    </source>
</evidence>
<evidence type="ECO:0000256" key="8">
    <source>
        <dbReference type="ARBA" id="ARBA00022679"/>
    </source>
</evidence>
<comment type="caution">
    <text evidence="16">Lacks conserved residue(s) required for the propagation of feature annotation.</text>
</comment>
<name>A0A0P6WW09_9CHLR</name>
<dbReference type="EMBL" id="LGHJ01000017">
    <property type="protein sequence ID" value="KPL74449.1"/>
    <property type="molecule type" value="Genomic_DNA"/>
</dbReference>
<keyword evidence="9 16" id="KW-0547">Nucleotide-binding</keyword>
<keyword evidence="18" id="KW-1185">Reference proteome</keyword>
<dbReference type="PANTHER" id="PTHR34265">
    <property type="entry name" value="TYPE III PANTOTHENATE KINASE"/>
    <property type="match status" value="1"/>
</dbReference>
<sequence>MLLCIDIGNTNIKFGLFAGDQMCCHWRIATDRNRLADEYAVLLLNLLATSGLGVADVKGVAVSSVVPALTQVFEEIARRYLHQEALMIADGVDLGMRINTEYPKEVGTDLIVNALAARHLYGAPVIVVGFGTATTFSAVSKEGNFEGVAIAPGILTSSDSLFRATATLPQVALAHPVAAIGKNTLQSMRSGIVFGFAELVDGMVRRIRRELGGQARVVATGGLAELIAPESQTIEMVEPNLALIGLRLLYERNRLA</sequence>
<evidence type="ECO:0000256" key="16">
    <source>
        <dbReference type="HAMAP-Rule" id="MF_01274"/>
    </source>
</evidence>
<dbReference type="Gene3D" id="3.30.420.40">
    <property type="match status" value="2"/>
</dbReference>
<comment type="subcellular location">
    <subcellularLocation>
        <location evidence="3 16">Cytoplasm</location>
    </subcellularLocation>
</comment>
<comment type="function">
    <text evidence="16">Catalyzes the phosphorylation of pantothenate (Pan), the first step in CoA biosynthesis.</text>
</comment>
<evidence type="ECO:0000256" key="14">
    <source>
        <dbReference type="ARBA" id="ARBA00038036"/>
    </source>
</evidence>
<dbReference type="GO" id="GO:0015937">
    <property type="term" value="P:coenzyme A biosynthetic process"/>
    <property type="evidence" value="ECO:0007669"/>
    <property type="project" value="UniProtKB-UniRule"/>
</dbReference>
<protein>
    <recommendedName>
        <fullName evidence="15 16">Type III pantothenate kinase</fullName>
        <ecNumber evidence="6 16">2.7.1.33</ecNumber>
    </recommendedName>
    <alternativeName>
        <fullName evidence="16">PanK-III</fullName>
    </alternativeName>
    <alternativeName>
        <fullName evidence="16">Pantothenic acid kinase</fullName>
    </alternativeName>
</protein>
<evidence type="ECO:0000256" key="3">
    <source>
        <dbReference type="ARBA" id="ARBA00004496"/>
    </source>
</evidence>
<dbReference type="OrthoDB" id="9804707at2"/>
<dbReference type="GO" id="GO:0005737">
    <property type="term" value="C:cytoplasm"/>
    <property type="evidence" value="ECO:0007669"/>
    <property type="project" value="UniProtKB-SubCell"/>
</dbReference>
<evidence type="ECO:0000256" key="12">
    <source>
        <dbReference type="ARBA" id="ARBA00022958"/>
    </source>
</evidence>
<evidence type="ECO:0000256" key="15">
    <source>
        <dbReference type="ARBA" id="ARBA00040883"/>
    </source>
</evidence>
<reference evidence="17 18" key="1">
    <citation type="submission" date="2015-07" db="EMBL/GenBank/DDBJ databases">
        <title>Draft genome of Bellilinea caldifistulae DSM 17877.</title>
        <authorList>
            <person name="Hemp J."/>
            <person name="Ward L.M."/>
            <person name="Pace L.A."/>
            <person name="Fischer W.W."/>
        </authorList>
    </citation>
    <scope>NUCLEOTIDE SEQUENCE [LARGE SCALE GENOMIC DNA]</scope>
    <source>
        <strain evidence="17 18">GOMI-1</strain>
    </source>
</reference>
<evidence type="ECO:0000256" key="6">
    <source>
        <dbReference type="ARBA" id="ARBA00012102"/>
    </source>
</evidence>
<organism evidence="17 18">
    <name type="scientific">Bellilinea caldifistulae</name>
    <dbReference type="NCBI Taxonomy" id="360411"/>
    <lineage>
        <taxon>Bacteria</taxon>
        <taxon>Bacillati</taxon>
        <taxon>Chloroflexota</taxon>
        <taxon>Anaerolineae</taxon>
        <taxon>Anaerolineales</taxon>
        <taxon>Anaerolineaceae</taxon>
        <taxon>Bellilinea</taxon>
    </lineage>
</organism>
<dbReference type="NCBIfam" id="TIGR00671">
    <property type="entry name" value="baf"/>
    <property type="match status" value="1"/>
</dbReference>
<dbReference type="PANTHER" id="PTHR34265:SF1">
    <property type="entry name" value="TYPE III PANTOTHENATE KINASE"/>
    <property type="match status" value="1"/>
</dbReference>
<dbReference type="Proteomes" id="UP000050514">
    <property type="component" value="Unassembled WGS sequence"/>
</dbReference>
<comment type="pathway">
    <text evidence="4 16">Cofactor biosynthesis; coenzyme A biosynthesis; CoA from (R)-pantothenate: step 1/5.</text>
</comment>
<dbReference type="CDD" id="cd24015">
    <property type="entry name" value="ASKHA_NBD_PanK-III"/>
    <property type="match status" value="1"/>
</dbReference>
<feature type="binding site" evidence="16">
    <location>
        <begin position="107"/>
        <end position="110"/>
    </location>
    <ligand>
        <name>substrate</name>
    </ligand>
</feature>
<dbReference type="GO" id="GO:0004594">
    <property type="term" value="F:pantothenate kinase activity"/>
    <property type="evidence" value="ECO:0007669"/>
    <property type="project" value="UniProtKB-UniRule"/>
</dbReference>
<feature type="binding site" evidence="16">
    <location>
        <position position="132"/>
    </location>
    <ligand>
        <name>ATP</name>
        <dbReference type="ChEBI" id="CHEBI:30616"/>
    </ligand>
</feature>
<keyword evidence="11 16" id="KW-0067">ATP-binding</keyword>
<keyword evidence="7 16" id="KW-0963">Cytoplasm</keyword>
<comment type="catalytic activity">
    <reaction evidence="1 16">
        <text>(R)-pantothenate + ATP = (R)-4'-phosphopantothenate + ADP + H(+)</text>
        <dbReference type="Rhea" id="RHEA:16373"/>
        <dbReference type="ChEBI" id="CHEBI:10986"/>
        <dbReference type="ChEBI" id="CHEBI:15378"/>
        <dbReference type="ChEBI" id="CHEBI:29032"/>
        <dbReference type="ChEBI" id="CHEBI:30616"/>
        <dbReference type="ChEBI" id="CHEBI:456216"/>
        <dbReference type="EC" id="2.7.1.33"/>
    </reaction>
</comment>
<dbReference type="NCBIfam" id="NF009848">
    <property type="entry name" value="PRK13318.1-6"/>
    <property type="match status" value="1"/>
</dbReference>
<evidence type="ECO:0000256" key="4">
    <source>
        <dbReference type="ARBA" id="ARBA00005225"/>
    </source>
</evidence>
<dbReference type="InterPro" id="IPR004619">
    <property type="entry name" value="Type_III_PanK"/>
</dbReference>
<dbReference type="RefSeq" id="WP_061918621.1">
    <property type="nucleotide sequence ID" value="NZ_DF967971.1"/>
</dbReference>
<evidence type="ECO:0000256" key="5">
    <source>
        <dbReference type="ARBA" id="ARBA00011738"/>
    </source>
</evidence>
<keyword evidence="13 16" id="KW-0173">Coenzyme A biosynthesis</keyword>
<dbReference type="EC" id="2.7.1.33" evidence="6 16"/>
<comment type="caution">
    <text evidence="17">The sequence shown here is derived from an EMBL/GenBank/DDBJ whole genome shotgun (WGS) entry which is preliminary data.</text>
</comment>
<evidence type="ECO:0000256" key="2">
    <source>
        <dbReference type="ARBA" id="ARBA00001958"/>
    </source>
</evidence>
<gene>
    <name evidence="16" type="primary">coaX</name>
    <name evidence="17" type="ORF">AC812_11520</name>
</gene>
<evidence type="ECO:0000256" key="7">
    <source>
        <dbReference type="ARBA" id="ARBA00022490"/>
    </source>
</evidence>
<comment type="cofactor">
    <cofactor evidence="16">
        <name>NH4(+)</name>
        <dbReference type="ChEBI" id="CHEBI:28938"/>
    </cofactor>
    <cofactor evidence="16">
        <name>K(+)</name>
        <dbReference type="ChEBI" id="CHEBI:29103"/>
    </cofactor>
    <text evidence="16">A monovalent cation. Ammonium or potassium.</text>
</comment>
<feature type="binding site" evidence="16">
    <location>
        <begin position="6"/>
        <end position="13"/>
    </location>
    <ligand>
        <name>ATP</name>
        <dbReference type="ChEBI" id="CHEBI:30616"/>
    </ligand>
</feature>
<keyword evidence="10 16" id="KW-0418">Kinase</keyword>
<comment type="subunit">
    <text evidence="5 16">Homodimer.</text>
</comment>
<evidence type="ECO:0000256" key="10">
    <source>
        <dbReference type="ARBA" id="ARBA00022777"/>
    </source>
</evidence>
<evidence type="ECO:0000313" key="18">
    <source>
        <dbReference type="Proteomes" id="UP000050514"/>
    </source>
</evidence>